<comment type="caution">
    <text evidence="3">The sequence shown here is derived from an EMBL/GenBank/DDBJ whole genome shotgun (WGS) entry which is preliminary data.</text>
</comment>
<evidence type="ECO:0000259" key="2">
    <source>
        <dbReference type="Pfam" id="PF01979"/>
    </source>
</evidence>
<dbReference type="InterPro" id="IPR032466">
    <property type="entry name" value="Metal_Hydrolase"/>
</dbReference>
<dbReference type="PANTHER" id="PTHR43794:SF11">
    <property type="entry name" value="AMIDOHYDROLASE-RELATED DOMAIN-CONTAINING PROTEIN"/>
    <property type="match status" value="1"/>
</dbReference>
<accession>A0A3A3GP24</accession>
<reference evidence="3 4" key="1">
    <citation type="submission" date="2018-09" db="EMBL/GenBank/DDBJ databases">
        <title>Paenibacillus SK2017-BO5.</title>
        <authorList>
            <person name="Piskunova J.V."/>
            <person name="Dubiley S.A."/>
            <person name="Severinov K.V."/>
        </authorList>
    </citation>
    <scope>NUCLEOTIDE SEQUENCE [LARGE SCALE GENOMIC DNA]</scope>
    <source>
        <strain evidence="3 4">BO5</strain>
    </source>
</reference>
<protein>
    <submittedName>
        <fullName evidence="3">Amidohydrolase</fullName>
    </submittedName>
</protein>
<name>A0A3A3GP24_PANTH</name>
<gene>
    <name evidence="3" type="ORF">DQX05_00465</name>
</gene>
<dbReference type="EMBL" id="QYZD01000001">
    <property type="protein sequence ID" value="RJG26994.1"/>
    <property type="molecule type" value="Genomic_DNA"/>
</dbReference>
<dbReference type="InterPro" id="IPR050287">
    <property type="entry name" value="MTA/SAH_deaminase"/>
</dbReference>
<evidence type="ECO:0000313" key="4">
    <source>
        <dbReference type="Proteomes" id="UP000266177"/>
    </source>
</evidence>
<dbReference type="GO" id="GO:0016810">
    <property type="term" value="F:hydrolase activity, acting on carbon-nitrogen (but not peptide) bonds"/>
    <property type="evidence" value="ECO:0007669"/>
    <property type="project" value="InterPro"/>
</dbReference>
<evidence type="ECO:0000256" key="1">
    <source>
        <dbReference type="ARBA" id="ARBA00022801"/>
    </source>
</evidence>
<dbReference type="Gene3D" id="3.20.20.140">
    <property type="entry name" value="Metal-dependent hydrolases"/>
    <property type="match status" value="1"/>
</dbReference>
<dbReference type="InterPro" id="IPR006680">
    <property type="entry name" value="Amidohydro-rel"/>
</dbReference>
<dbReference type="RefSeq" id="WP_119790716.1">
    <property type="nucleotide sequence ID" value="NZ_QYZD01000001.1"/>
</dbReference>
<feature type="domain" description="Amidohydrolase-related" evidence="2">
    <location>
        <begin position="57"/>
        <end position="411"/>
    </location>
</feature>
<dbReference type="Pfam" id="PF01979">
    <property type="entry name" value="Amidohydro_1"/>
    <property type="match status" value="1"/>
</dbReference>
<keyword evidence="1 3" id="KW-0378">Hydrolase</keyword>
<dbReference type="PANTHER" id="PTHR43794">
    <property type="entry name" value="AMINOHYDROLASE SSNA-RELATED"/>
    <property type="match status" value="1"/>
</dbReference>
<dbReference type="Gene3D" id="2.30.40.10">
    <property type="entry name" value="Urease, subunit C, domain 1"/>
    <property type="match status" value="1"/>
</dbReference>
<dbReference type="SUPFAM" id="SSF51338">
    <property type="entry name" value="Composite domain of metallo-dependent hydrolases"/>
    <property type="match status" value="1"/>
</dbReference>
<dbReference type="Proteomes" id="UP000266177">
    <property type="component" value="Unassembled WGS sequence"/>
</dbReference>
<sequence>MRQVWLKNGWILTMDGERRVFQNGDVLIENDRIKAIGAVDPSEVRADAEVVELNGKTVMPGLINTHVHTMQQLGRGIADDVDLLTWLYKRVFPYESCMTEEEAYLSALACSLELIRSGVTTFAEAGGKEVNGIARAVQEAGIRAVLCRATMDMPEGLPDPWQESTEHSLAVQEELFDRWHGKADGRLRVWFGLRTIFNCSDELIVRTKELADRHGVGIHMHVAEIPEEIRFVEEQRGRTTVEHLAHLGVLGPNMLAVHTVWMTDREIDLFRLHDVKVSHNPAAAMRVLGFARIPEMLERGITVSIATDGAPCNNRMDMIDEMLLTALIHKGRTLTPTKLPAVQVLEMATVNGARCLGWEDEIGSLEAGKKADLIIINPRSAGVLPVHDPVSTLVYAMHSSNVESSMCNGQWIMKDRRIVTLDEDAILDRVQDTARAIVQRAGIELPHPYPVTKVR</sequence>
<evidence type="ECO:0000313" key="3">
    <source>
        <dbReference type="EMBL" id="RJG26994.1"/>
    </source>
</evidence>
<dbReference type="AlphaFoldDB" id="A0A3A3GP24"/>
<proteinExistence type="predicted"/>
<dbReference type="OrthoDB" id="9807210at2"/>
<dbReference type="InterPro" id="IPR011059">
    <property type="entry name" value="Metal-dep_hydrolase_composite"/>
</dbReference>
<dbReference type="SUPFAM" id="SSF51556">
    <property type="entry name" value="Metallo-dependent hydrolases"/>
    <property type="match status" value="1"/>
</dbReference>
<dbReference type="CDD" id="cd01298">
    <property type="entry name" value="ATZ_TRZ_like"/>
    <property type="match status" value="1"/>
</dbReference>
<organism evidence="3 4">
    <name type="scientific">Paenibacillus thiaminolyticus</name>
    <name type="common">Bacillus thiaminolyticus</name>
    <dbReference type="NCBI Taxonomy" id="49283"/>
    <lineage>
        <taxon>Bacteria</taxon>
        <taxon>Bacillati</taxon>
        <taxon>Bacillota</taxon>
        <taxon>Bacilli</taxon>
        <taxon>Bacillales</taxon>
        <taxon>Paenibacillaceae</taxon>
        <taxon>Paenibacillus</taxon>
    </lineage>
</organism>